<dbReference type="GO" id="GO:0008608">
    <property type="term" value="P:attachment of spindle microtubules to kinetochore"/>
    <property type="evidence" value="ECO:0007669"/>
    <property type="project" value="InterPro"/>
</dbReference>
<dbReference type="Proteomes" id="UP000469890">
    <property type="component" value="Unassembled WGS sequence"/>
</dbReference>
<evidence type="ECO:0000313" key="2">
    <source>
        <dbReference type="EMBL" id="KAF1803802.1"/>
    </source>
</evidence>
<dbReference type="EMBL" id="JAAECE010000003">
    <property type="protein sequence ID" value="KAF1803802.1"/>
    <property type="molecule type" value="Genomic_DNA"/>
</dbReference>
<name>A0A8H4BK38_MUCCL</name>
<protein>
    <recommendedName>
        <fullName evidence="4">DASH complex subunit DAM1</fullName>
    </recommendedName>
</protein>
<evidence type="ECO:0008006" key="4">
    <source>
        <dbReference type="Google" id="ProtNLM"/>
    </source>
</evidence>
<evidence type="ECO:0000256" key="1">
    <source>
        <dbReference type="SAM" id="MobiDB-lite"/>
    </source>
</evidence>
<proteinExistence type="predicted"/>
<dbReference type="InterPro" id="IPR013962">
    <property type="entry name" value="DASH_Dam1"/>
</dbReference>
<feature type="region of interest" description="Disordered" evidence="1">
    <location>
        <begin position="104"/>
        <end position="169"/>
    </location>
</feature>
<dbReference type="Pfam" id="PF08653">
    <property type="entry name" value="DASH_Dam1"/>
    <property type="match status" value="1"/>
</dbReference>
<evidence type="ECO:0000313" key="3">
    <source>
        <dbReference type="Proteomes" id="UP000469890"/>
    </source>
</evidence>
<dbReference type="GO" id="GO:0042729">
    <property type="term" value="C:DASH complex"/>
    <property type="evidence" value="ECO:0007669"/>
    <property type="project" value="InterPro"/>
</dbReference>
<sequence>MSHPHHTSKKEEVSTAFDTLIPSLEAIAAGFKDMHKQMNKLKRVNDNLVDFNDSFGAFLFGLAANDTTVKWRSPTTESEIAKHKKHLEQLQTHEATKAVQIVKQPHHTTTAASSSSAPPPPQPTAAAASLSSTRAKTAARPLLKRPTAEKSSEIARKKQKTAPEIPKQLVSNRRFEPKVNVASIINRLPIKYQDRGAPHDHMTSVLKILGLHPEGLTARKLSAETRLAQRFITDCVNTLVFRKEVIKVQEEVRRRRPCCLLAYQCHADIGPICKISL</sequence>
<dbReference type="GO" id="GO:0072686">
    <property type="term" value="C:mitotic spindle"/>
    <property type="evidence" value="ECO:0007669"/>
    <property type="project" value="InterPro"/>
</dbReference>
<accession>A0A8H4BK38</accession>
<dbReference type="AlphaFoldDB" id="A0A8H4BK38"/>
<reference evidence="2 3" key="1">
    <citation type="submission" date="2019-09" db="EMBL/GenBank/DDBJ databases">
        <authorList>
            <consortium name="DOE Joint Genome Institute"/>
            <person name="Mondo S.J."/>
            <person name="Navarro-Mendoza M.I."/>
            <person name="Perez-Arques C."/>
            <person name="Panchal S."/>
            <person name="Nicolas F.E."/>
            <person name="Ganguly P."/>
            <person name="Pangilinan J."/>
            <person name="Grigoriev I."/>
            <person name="Heitman J."/>
            <person name="Sanya K."/>
            <person name="Garre V."/>
        </authorList>
    </citation>
    <scope>NUCLEOTIDE SEQUENCE [LARGE SCALE GENOMIC DNA]</scope>
    <source>
        <strain evidence="2 3">MU402</strain>
    </source>
</reference>
<feature type="compositionally biased region" description="Basic and acidic residues" evidence="1">
    <location>
        <begin position="146"/>
        <end position="156"/>
    </location>
</feature>
<gene>
    <name evidence="2" type="ORF">FB192DRAFT_1369868</name>
</gene>
<comment type="caution">
    <text evidence="2">The sequence shown here is derived from an EMBL/GenBank/DDBJ whole genome shotgun (WGS) entry which is preliminary data.</text>
</comment>
<organism evidence="2 3">
    <name type="scientific">Mucor circinelloides f. lusitanicus</name>
    <name type="common">Mucor racemosus var. lusitanicus</name>
    <dbReference type="NCBI Taxonomy" id="29924"/>
    <lineage>
        <taxon>Eukaryota</taxon>
        <taxon>Fungi</taxon>
        <taxon>Fungi incertae sedis</taxon>
        <taxon>Mucoromycota</taxon>
        <taxon>Mucoromycotina</taxon>
        <taxon>Mucoromycetes</taxon>
        <taxon>Mucorales</taxon>
        <taxon>Mucorineae</taxon>
        <taxon>Mucoraceae</taxon>
        <taxon>Mucor</taxon>
    </lineage>
</organism>
<feature type="compositionally biased region" description="Low complexity" evidence="1">
    <location>
        <begin position="124"/>
        <end position="139"/>
    </location>
</feature>